<dbReference type="AlphaFoldDB" id="A0A5E4MSU6"/>
<name>A0A5E4MSU6_9HEMI</name>
<feature type="transmembrane region" description="Helical" evidence="1">
    <location>
        <begin position="200"/>
        <end position="224"/>
    </location>
</feature>
<dbReference type="OrthoDB" id="8197686at2759"/>
<feature type="transmembrane region" description="Helical" evidence="1">
    <location>
        <begin position="231"/>
        <end position="250"/>
    </location>
</feature>
<reference evidence="3 4" key="1">
    <citation type="submission" date="2019-08" db="EMBL/GenBank/DDBJ databases">
        <authorList>
            <person name="Alioto T."/>
            <person name="Alioto T."/>
            <person name="Gomez Garrido J."/>
        </authorList>
    </citation>
    <scope>NUCLEOTIDE SEQUENCE [LARGE SCALE GENOMIC DNA]</scope>
</reference>
<evidence type="ECO:0000313" key="3">
    <source>
        <dbReference type="EMBL" id="VVC33492.1"/>
    </source>
</evidence>
<dbReference type="PANTHER" id="PTHR21879:SF27">
    <property type="entry name" value="OSIRIS 10A"/>
    <property type="match status" value="1"/>
</dbReference>
<dbReference type="InterPro" id="IPR012464">
    <property type="entry name" value="DUF1676"/>
</dbReference>
<dbReference type="Pfam" id="PF07898">
    <property type="entry name" value="DUF1676"/>
    <property type="match status" value="1"/>
</dbReference>
<protein>
    <submittedName>
        <fullName evidence="3">Uncharacterized protein</fullName>
    </submittedName>
</protein>
<dbReference type="EMBL" id="CABPRJ010000969">
    <property type="protein sequence ID" value="VVC33492.1"/>
    <property type="molecule type" value="Genomic_DNA"/>
</dbReference>
<proteinExistence type="predicted"/>
<evidence type="ECO:0000256" key="1">
    <source>
        <dbReference type="SAM" id="Phobius"/>
    </source>
</evidence>
<sequence>MTAANLAMMVPLLLAGCAGCGCVVVVSAAGDPVDDAPAGVFGGGGGGDSGFNDDGGGGDDRKTLTVSSAVKSCLAGVDPFLPCINERAMAALERTESADALLLDPGLEIARQPGDETPAPRGVYSFGDNPYNVGAVIEAASSLLSRRTFIWDLSILYPGLQMRIGPTYNGKGLIDFNVDRRHTFNERSLNYGHMIFKRSFLANVLATQITIASVIPIVFTAIYFLTKNAFLLSKVALVITSVVGYGSLFLQHSSKPIINSHHPFGGHNPTGAAAGFYPIGGHYPINGHHPISGYHHPTSGHHHNAFVGDIRGDKFYNNFDGFQKISSSKSPTASLFRGVNYFPQEEHATSDVAYKDLDLDLNDRSKKEAE</sequence>
<organism evidence="3 4">
    <name type="scientific">Cinara cedri</name>
    <dbReference type="NCBI Taxonomy" id="506608"/>
    <lineage>
        <taxon>Eukaryota</taxon>
        <taxon>Metazoa</taxon>
        <taxon>Ecdysozoa</taxon>
        <taxon>Arthropoda</taxon>
        <taxon>Hexapoda</taxon>
        <taxon>Insecta</taxon>
        <taxon>Pterygota</taxon>
        <taxon>Neoptera</taxon>
        <taxon>Paraneoptera</taxon>
        <taxon>Hemiptera</taxon>
        <taxon>Sternorrhyncha</taxon>
        <taxon>Aphidomorpha</taxon>
        <taxon>Aphidoidea</taxon>
        <taxon>Aphididae</taxon>
        <taxon>Lachninae</taxon>
        <taxon>Cinara</taxon>
    </lineage>
</organism>
<feature type="chain" id="PRO_5023112150" evidence="2">
    <location>
        <begin position="29"/>
        <end position="370"/>
    </location>
</feature>
<evidence type="ECO:0000256" key="2">
    <source>
        <dbReference type="SAM" id="SignalP"/>
    </source>
</evidence>
<dbReference type="Proteomes" id="UP000325440">
    <property type="component" value="Unassembled WGS sequence"/>
</dbReference>
<keyword evidence="4" id="KW-1185">Reference proteome</keyword>
<keyword evidence="1" id="KW-0812">Transmembrane</keyword>
<dbReference type="GO" id="GO:0016020">
    <property type="term" value="C:membrane"/>
    <property type="evidence" value="ECO:0007669"/>
    <property type="project" value="TreeGrafter"/>
</dbReference>
<accession>A0A5E4MSU6</accession>
<gene>
    <name evidence="3" type="ORF">CINCED_3A004000</name>
</gene>
<keyword evidence="1" id="KW-1133">Transmembrane helix</keyword>
<evidence type="ECO:0000313" key="4">
    <source>
        <dbReference type="Proteomes" id="UP000325440"/>
    </source>
</evidence>
<feature type="signal peptide" evidence="2">
    <location>
        <begin position="1"/>
        <end position="28"/>
    </location>
</feature>
<keyword evidence="1" id="KW-0472">Membrane</keyword>
<dbReference type="PANTHER" id="PTHR21879">
    <property type="entry name" value="FI03362P-RELATED-RELATED"/>
    <property type="match status" value="1"/>
</dbReference>
<keyword evidence="2" id="KW-0732">Signal</keyword>